<dbReference type="SUPFAM" id="SSF102114">
    <property type="entry name" value="Radical SAM enzymes"/>
    <property type="match status" value="2"/>
</dbReference>
<dbReference type="SFLD" id="SFLDS00029">
    <property type="entry name" value="Radical_SAM"/>
    <property type="match status" value="2"/>
</dbReference>
<dbReference type="GO" id="GO:0051536">
    <property type="term" value="F:iron-sulfur cluster binding"/>
    <property type="evidence" value="ECO:0007669"/>
    <property type="project" value="UniProtKB-KW"/>
</dbReference>
<reference evidence="8 9" key="1">
    <citation type="submission" date="2014-12" db="EMBL/GenBank/DDBJ databases">
        <title>Genome assembly of Enhygromyxa salina DSM 15201.</title>
        <authorList>
            <person name="Sharma G."/>
            <person name="Subramanian S."/>
        </authorList>
    </citation>
    <scope>NUCLEOTIDE SEQUENCE [LARGE SCALE GENOMIC DNA]</scope>
    <source>
        <strain evidence="8 9">DSM 15201</strain>
    </source>
</reference>
<keyword evidence="4" id="KW-0408">Iron</keyword>
<name>A0A0C2D2R9_9BACT</name>
<gene>
    <name evidence="8" type="ORF">DB30_06780</name>
</gene>
<dbReference type="GO" id="GO:0046872">
    <property type="term" value="F:metal ion binding"/>
    <property type="evidence" value="ECO:0007669"/>
    <property type="project" value="UniProtKB-KW"/>
</dbReference>
<dbReference type="GO" id="GO:0003824">
    <property type="term" value="F:catalytic activity"/>
    <property type="evidence" value="ECO:0007669"/>
    <property type="project" value="InterPro"/>
</dbReference>
<dbReference type="EMBL" id="JMCC02000073">
    <property type="protein sequence ID" value="KIG14437.1"/>
    <property type="molecule type" value="Genomic_DNA"/>
</dbReference>
<sequence length="829" mass="92867">MGEPRVLVIHPPVSVARDFIDYPYFADLGAVQLAAVLEHDRGRAHVELVDSFALPGAQLRWREDGRAHLGVEVDQALAQVLRLAADQDFAAIVVAYTVFHRPPHRDDVLAAVLEGLRARFETAPILLADCYQSGQHYIEFPGDAVLASYPEVDAYIKYEAEVTVPQLLASYLVDMVDMADADPTRPRGSHRGASPKLDELPFPAWDRVDLAAYDQFKHSVVAELGRPVWTFPIDGRTMPLVTSRGCPFTCIHCSSNPEARKPWVTDDSSGAQAEQPREPKVQRRYSPERLREYLRFLASLGATRLEVSDELINVNERHFDVFLEEVVALDLKFDCPNGMRADYLLPRHLEQMRGRVNMLSVSAESGVQRVVTEVVKKRLDLRAVEDAAKHADEAGVPLMIHYMIGLPGESAEEINGTLGFALRLWDEFHAWPAVQYATPLPGTELAAIAQERSGHKLPVIPNIEDWGPYFQTAPSNSTGDGVDQATLESFMWTFQQRLNASQGAKKLIMNVTYVCNNHCTFCAVGTRTQLDGHPTRQREKLLEYRKQGVVMVDFDGGEPTLNPELIPLIKSARAMGYQRVNVTTNGRRCVYDKYASSLVNSGLTTLLFSVHGHDARTHAQQVGVAEAFQQTTDGIRNCLRYAPKGVELGMNITVTKGNHDKVDLLAQLCWDLGLRWMNIQFLTPFGRATSWVAPDTQKAADNAVAVMDAWAGKIRFQVINLPFCFMPKHRDLMQGDLAKLERHMVFVNNETVNLAEYLAERRVRKPVCKTCPHACFCGGFYELDQVPEPPWLISADDLVRPLNDPRRHESVPAGFSDRVKKRLRDEGVM</sequence>
<organism evidence="8 9">
    <name type="scientific">Enhygromyxa salina</name>
    <dbReference type="NCBI Taxonomy" id="215803"/>
    <lineage>
        <taxon>Bacteria</taxon>
        <taxon>Pseudomonadati</taxon>
        <taxon>Myxococcota</taxon>
        <taxon>Polyangia</taxon>
        <taxon>Nannocystales</taxon>
        <taxon>Nannocystaceae</taxon>
        <taxon>Enhygromyxa</taxon>
    </lineage>
</organism>
<evidence type="ECO:0000259" key="7">
    <source>
        <dbReference type="PROSITE" id="PS51918"/>
    </source>
</evidence>
<dbReference type="Gene3D" id="3.20.20.70">
    <property type="entry name" value="Aldolase class I"/>
    <property type="match status" value="1"/>
</dbReference>
<dbReference type="AlphaFoldDB" id="A0A0C2D2R9"/>
<evidence type="ECO:0000256" key="1">
    <source>
        <dbReference type="ARBA" id="ARBA00001966"/>
    </source>
</evidence>
<keyword evidence="2" id="KW-0949">S-adenosyl-L-methionine</keyword>
<dbReference type="RefSeq" id="WP_052553625.1">
    <property type="nucleotide sequence ID" value="NZ_JMCC02000073.1"/>
</dbReference>
<evidence type="ECO:0000256" key="2">
    <source>
        <dbReference type="ARBA" id="ARBA00022691"/>
    </source>
</evidence>
<dbReference type="SFLD" id="SFLDG01082">
    <property type="entry name" value="B12-binding_domain_containing"/>
    <property type="match status" value="1"/>
</dbReference>
<dbReference type="InterPro" id="IPR006638">
    <property type="entry name" value="Elp3/MiaA/NifB-like_rSAM"/>
</dbReference>
<dbReference type="Gene3D" id="3.30.750.200">
    <property type="match status" value="1"/>
</dbReference>
<dbReference type="Proteomes" id="UP000031599">
    <property type="component" value="Unassembled WGS sequence"/>
</dbReference>
<protein>
    <submittedName>
        <fullName evidence="8">Radical SAM domain heme biosynthesis protein</fullName>
    </submittedName>
</protein>
<accession>A0A0C2D2R9</accession>
<dbReference type="SMART" id="SM00729">
    <property type="entry name" value="Elp3"/>
    <property type="match status" value="1"/>
</dbReference>
<comment type="cofactor">
    <cofactor evidence="1">
        <name>[4Fe-4S] cluster</name>
        <dbReference type="ChEBI" id="CHEBI:49883"/>
    </cofactor>
</comment>
<dbReference type="PANTHER" id="PTHR43409">
    <property type="entry name" value="ANAEROBIC MAGNESIUM-PROTOPORPHYRIN IX MONOMETHYL ESTER CYCLASE-RELATED"/>
    <property type="match status" value="1"/>
</dbReference>
<keyword evidence="3" id="KW-0479">Metal-binding</keyword>
<feature type="domain" description="Radical SAM core" evidence="7">
    <location>
        <begin position="501"/>
        <end position="717"/>
    </location>
</feature>
<feature type="region of interest" description="Disordered" evidence="6">
    <location>
        <begin position="261"/>
        <end position="283"/>
    </location>
</feature>
<dbReference type="CDD" id="cd01335">
    <property type="entry name" value="Radical_SAM"/>
    <property type="match status" value="2"/>
</dbReference>
<keyword evidence="5" id="KW-0411">Iron-sulfur</keyword>
<feature type="domain" description="Radical SAM core" evidence="7">
    <location>
        <begin position="232"/>
        <end position="480"/>
    </location>
</feature>
<comment type="caution">
    <text evidence="8">The sequence shown here is derived from an EMBL/GenBank/DDBJ whole genome shotgun (WGS) entry which is preliminary data.</text>
</comment>
<evidence type="ECO:0000256" key="4">
    <source>
        <dbReference type="ARBA" id="ARBA00023004"/>
    </source>
</evidence>
<evidence type="ECO:0000313" key="9">
    <source>
        <dbReference type="Proteomes" id="UP000031599"/>
    </source>
</evidence>
<proteinExistence type="predicted"/>
<dbReference type="PROSITE" id="PS51918">
    <property type="entry name" value="RADICAL_SAM"/>
    <property type="match status" value="2"/>
</dbReference>
<dbReference type="InterPro" id="IPR013785">
    <property type="entry name" value="Aldolase_TIM"/>
</dbReference>
<dbReference type="InterPro" id="IPR051198">
    <property type="entry name" value="BchE-like"/>
</dbReference>
<evidence type="ECO:0000256" key="3">
    <source>
        <dbReference type="ARBA" id="ARBA00022723"/>
    </source>
</evidence>
<dbReference type="InterPro" id="IPR007197">
    <property type="entry name" value="rSAM"/>
</dbReference>
<evidence type="ECO:0000313" key="8">
    <source>
        <dbReference type="EMBL" id="KIG14437.1"/>
    </source>
</evidence>
<dbReference type="SFLD" id="SFLDG01067">
    <property type="entry name" value="SPASM/twitch_domain_containing"/>
    <property type="match status" value="1"/>
</dbReference>
<evidence type="ECO:0000256" key="5">
    <source>
        <dbReference type="ARBA" id="ARBA00023014"/>
    </source>
</evidence>
<dbReference type="InterPro" id="IPR058240">
    <property type="entry name" value="rSAM_sf"/>
</dbReference>
<evidence type="ECO:0000256" key="6">
    <source>
        <dbReference type="SAM" id="MobiDB-lite"/>
    </source>
</evidence>
<dbReference type="Pfam" id="PF04055">
    <property type="entry name" value="Radical_SAM"/>
    <property type="match status" value="2"/>
</dbReference>